<comment type="similarity">
    <text evidence="1">Belongs to the SIS family. PHI subfamily.</text>
</comment>
<dbReference type="RefSeq" id="WP_008726661.1">
    <property type="nucleotide sequence ID" value="NZ_JAJFDX010000013.1"/>
</dbReference>
<dbReference type="Gene3D" id="3.40.50.10490">
    <property type="entry name" value="Glucose-6-phosphate isomerase like protein, domain 1"/>
    <property type="match status" value="1"/>
</dbReference>
<dbReference type="Pfam" id="PF01380">
    <property type="entry name" value="SIS"/>
    <property type="match status" value="1"/>
</dbReference>
<evidence type="ECO:0000256" key="1">
    <source>
        <dbReference type="ARBA" id="ARBA00009235"/>
    </source>
</evidence>
<dbReference type="PROSITE" id="PS51464">
    <property type="entry name" value="SIS"/>
    <property type="match status" value="1"/>
</dbReference>
<keyword evidence="4" id="KW-1185">Reference proteome</keyword>
<evidence type="ECO:0000313" key="3">
    <source>
        <dbReference type="EMBL" id="MEQ2423612.1"/>
    </source>
</evidence>
<dbReference type="SUPFAM" id="SSF53697">
    <property type="entry name" value="SIS domain"/>
    <property type="match status" value="1"/>
</dbReference>
<sequence length="192" mass="20650">MDAVLYAQSACDEIKSLIATVNQEDTGNLEKMINRAGRIFIAGAGRSLLSMKFFAMRLMHTNHQTYLVGEVCTPSIHEGDLLIIGSGSGSTKGMMAIAQKAKSMGANVALITMNRSGSIAGLSDCIVEFKGSLPEGAETAEERPDDAYIHVRPSGNVFEPAMLILLDSIVCSLMVKGHMGMKIVRYNHANLE</sequence>
<dbReference type="PANTHER" id="PTHR43443:SF1">
    <property type="entry name" value="3-HEXULOSE-6-PHOSPHATE ISOMERASE"/>
    <property type="match status" value="1"/>
</dbReference>
<dbReference type="NCBIfam" id="TIGR03127">
    <property type="entry name" value="RuMP_HxlB"/>
    <property type="match status" value="1"/>
</dbReference>
<dbReference type="GO" id="GO:0043800">
    <property type="term" value="F:6-phospho-3-hexuloisomerase activity"/>
    <property type="evidence" value="ECO:0007669"/>
    <property type="project" value="UniProtKB-EC"/>
</dbReference>
<organism evidence="3 4">
    <name type="scientific">Enterocloster hominis</name>
    <name type="common">ex Hitch et al. 2024</name>
    <dbReference type="NCBI Taxonomy" id="1917870"/>
    <lineage>
        <taxon>Bacteria</taxon>
        <taxon>Bacillati</taxon>
        <taxon>Bacillota</taxon>
        <taxon>Clostridia</taxon>
        <taxon>Lachnospirales</taxon>
        <taxon>Lachnospiraceae</taxon>
        <taxon>Enterocloster</taxon>
    </lineage>
</organism>
<name>A0ABV1D205_9FIRM</name>
<accession>A0ABV1D205</accession>
<feature type="domain" description="SIS" evidence="2">
    <location>
        <begin position="29"/>
        <end position="179"/>
    </location>
</feature>
<proteinExistence type="inferred from homology"/>
<comment type="caution">
    <text evidence="3">The sequence shown here is derived from an EMBL/GenBank/DDBJ whole genome shotgun (WGS) entry which is preliminary data.</text>
</comment>
<keyword evidence="3" id="KW-0413">Isomerase</keyword>
<dbReference type="PANTHER" id="PTHR43443">
    <property type="entry name" value="3-HEXULOSE-6-PHOSPHATE ISOMERASE"/>
    <property type="match status" value="1"/>
</dbReference>
<dbReference type="InterPro" id="IPR001347">
    <property type="entry name" value="SIS_dom"/>
</dbReference>
<dbReference type="Proteomes" id="UP001454086">
    <property type="component" value="Unassembled WGS sequence"/>
</dbReference>
<dbReference type="EC" id="5.3.1.27" evidence="3"/>
<evidence type="ECO:0000259" key="2">
    <source>
        <dbReference type="PROSITE" id="PS51464"/>
    </source>
</evidence>
<evidence type="ECO:0000313" key="4">
    <source>
        <dbReference type="Proteomes" id="UP001454086"/>
    </source>
</evidence>
<dbReference type="InterPro" id="IPR017552">
    <property type="entry name" value="PHI/rmpB"/>
</dbReference>
<dbReference type="EMBL" id="JBBMFM010000003">
    <property type="protein sequence ID" value="MEQ2423612.1"/>
    <property type="molecule type" value="Genomic_DNA"/>
</dbReference>
<reference evidence="3 4" key="1">
    <citation type="submission" date="2024-03" db="EMBL/GenBank/DDBJ databases">
        <title>Human intestinal bacterial collection.</title>
        <authorList>
            <person name="Pauvert C."/>
            <person name="Hitch T.C.A."/>
            <person name="Clavel T."/>
        </authorList>
    </citation>
    <scope>NUCLEOTIDE SEQUENCE [LARGE SCALE GENOMIC DNA]</scope>
    <source>
        <strain evidence="3 4">CLA-SR-H021</strain>
    </source>
</reference>
<gene>
    <name evidence="3" type="primary">hxlB</name>
    <name evidence="3" type="ORF">WMQ36_01370</name>
</gene>
<dbReference type="InterPro" id="IPR046348">
    <property type="entry name" value="SIS_dom_sf"/>
</dbReference>
<protein>
    <submittedName>
        <fullName evidence="3">6-phospho-3-hexuloisomerase</fullName>
        <ecNumber evidence="3">5.3.1.27</ecNumber>
    </submittedName>
</protein>